<keyword evidence="4" id="KW-0472">Membrane</keyword>
<dbReference type="PANTHER" id="PTHR45831:SF2">
    <property type="entry name" value="LD24721P"/>
    <property type="match status" value="1"/>
</dbReference>
<comment type="caution">
    <text evidence="5">The sequence shown here is derived from an EMBL/GenBank/DDBJ whole genome shotgun (WGS) entry which is preliminary data.</text>
</comment>
<dbReference type="GO" id="GO:0072380">
    <property type="term" value="C:TRC complex"/>
    <property type="evidence" value="ECO:0007669"/>
    <property type="project" value="TreeGrafter"/>
</dbReference>
<dbReference type="GO" id="GO:0016020">
    <property type="term" value="C:membrane"/>
    <property type="evidence" value="ECO:0007669"/>
    <property type="project" value="TreeGrafter"/>
</dbReference>
<dbReference type="Pfam" id="PF07719">
    <property type="entry name" value="TPR_2"/>
    <property type="match status" value="1"/>
</dbReference>
<evidence type="ECO:0000256" key="2">
    <source>
        <dbReference type="ARBA" id="ARBA00022803"/>
    </source>
</evidence>
<dbReference type="InterPro" id="IPR013105">
    <property type="entry name" value="TPR_2"/>
</dbReference>
<dbReference type="Pfam" id="PF13181">
    <property type="entry name" value="TPR_8"/>
    <property type="match status" value="1"/>
</dbReference>
<feature type="transmembrane region" description="Helical" evidence="4">
    <location>
        <begin position="126"/>
        <end position="144"/>
    </location>
</feature>
<reference evidence="5" key="1">
    <citation type="submission" date="2022-08" db="EMBL/GenBank/DDBJ databases">
        <title>Draft genome sequencing of Roseisolibacter agri AW1220.</title>
        <authorList>
            <person name="Tobiishi Y."/>
            <person name="Tonouchi A."/>
        </authorList>
    </citation>
    <scope>NUCLEOTIDE SEQUENCE</scope>
    <source>
        <strain evidence="5">AW1220</strain>
    </source>
</reference>
<feature type="transmembrane region" description="Helical" evidence="4">
    <location>
        <begin position="181"/>
        <end position="201"/>
    </location>
</feature>
<feature type="transmembrane region" description="Helical" evidence="4">
    <location>
        <begin position="67"/>
        <end position="86"/>
    </location>
</feature>
<proteinExistence type="predicted"/>
<dbReference type="RefSeq" id="WP_284351272.1">
    <property type="nucleotide sequence ID" value="NZ_BRXS01000005.1"/>
</dbReference>
<accession>A0AA37VBS6</accession>
<feature type="transmembrane region" description="Helical" evidence="4">
    <location>
        <begin position="98"/>
        <end position="120"/>
    </location>
</feature>
<dbReference type="AlphaFoldDB" id="A0AA37VBS6"/>
<dbReference type="InterPro" id="IPR047150">
    <property type="entry name" value="SGT"/>
</dbReference>
<evidence type="ECO:0000256" key="3">
    <source>
        <dbReference type="PROSITE-ProRule" id="PRU00339"/>
    </source>
</evidence>
<feature type="repeat" description="TPR" evidence="3">
    <location>
        <begin position="385"/>
        <end position="418"/>
    </location>
</feature>
<feature type="transmembrane region" description="Helical" evidence="4">
    <location>
        <begin position="42"/>
        <end position="61"/>
    </location>
</feature>
<feature type="transmembrane region" description="Helical" evidence="4">
    <location>
        <begin position="156"/>
        <end position="175"/>
    </location>
</feature>
<feature type="repeat" description="TPR" evidence="3">
    <location>
        <begin position="283"/>
        <end position="316"/>
    </location>
</feature>
<dbReference type="InterPro" id="IPR019734">
    <property type="entry name" value="TPR_rpt"/>
</dbReference>
<dbReference type="EMBL" id="BRXS01000005">
    <property type="protein sequence ID" value="GLC26818.1"/>
    <property type="molecule type" value="Genomic_DNA"/>
</dbReference>
<dbReference type="Proteomes" id="UP001161325">
    <property type="component" value="Unassembled WGS sequence"/>
</dbReference>
<dbReference type="PROSITE" id="PS50005">
    <property type="entry name" value="TPR"/>
    <property type="match status" value="5"/>
</dbReference>
<sequence length="442" mass="47016">MPLQDPTAWMDDLNVYLDDEEVASTAALWEPELLYRGSRVGAALWLAVVGLVAGVLGAVTFSPGIRGSLAAFGAYLLAVLVVLRAVGPLTRRLLDASMTFHAKSTVFWAVLLAAAAMLGAARDATWAAYAISVGGGVLLGIVHGGNTPRTVRREDAWMMAALPLAPLCTGVATWVHRNALGSMGSIAAAAVAGAIAGAYFVPMSALLAWSRNEAHGLAQLAKLYLHNENFAARAVACLDRAIALAPDDAELYNLRGTAYSKLDDAERAAADWARMTALLPQRAEPIMNLGVDHLRRGQLDRAVELLEHALQLDGNDATIHSNLGAALERRGDLDRAIAHYDHAIAIRPRYPNAFANRAFAHFRRGDHARAVADCERALTLQPHFANAAVNRAHALGAMGEHAAAARSYREALEMDPSPEVREEALRGLEALGAAADDDSAPS</sequence>
<dbReference type="PANTHER" id="PTHR45831">
    <property type="entry name" value="LD24721P"/>
    <property type="match status" value="1"/>
</dbReference>
<evidence type="ECO:0000313" key="5">
    <source>
        <dbReference type="EMBL" id="GLC26818.1"/>
    </source>
</evidence>
<feature type="repeat" description="TPR" evidence="3">
    <location>
        <begin position="351"/>
        <end position="384"/>
    </location>
</feature>
<dbReference type="InterPro" id="IPR011990">
    <property type="entry name" value="TPR-like_helical_dom_sf"/>
</dbReference>
<name>A0AA37VBS6_9BACT</name>
<gene>
    <name evidence="5" type="ORF">rosag_33310</name>
</gene>
<evidence type="ECO:0000256" key="1">
    <source>
        <dbReference type="ARBA" id="ARBA00022737"/>
    </source>
</evidence>
<organism evidence="5 6">
    <name type="scientific">Roseisolibacter agri</name>
    <dbReference type="NCBI Taxonomy" id="2014610"/>
    <lineage>
        <taxon>Bacteria</taxon>
        <taxon>Pseudomonadati</taxon>
        <taxon>Gemmatimonadota</taxon>
        <taxon>Gemmatimonadia</taxon>
        <taxon>Gemmatimonadales</taxon>
        <taxon>Gemmatimonadaceae</taxon>
        <taxon>Roseisolibacter</taxon>
    </lineage>
</organism>
<evidence type="ECO:0000313" key="6">
    <source>
        <dbReference type="Proteomes" id="UP001161325"/>
    </source>
</evidence>
<evidence type="ECO:0000256" key="4">
    <source>
        <dbReference type="SAM" id="Phobius"/>
    </source>
</evidence>
<protein>
    <recommendedName>
        <fullName evidence="7">Tetratricopeptide repeat protein</fullName>
    </recommendedName>
</protein>
<evidence type="ECO:0008006" key="7">
    <source>
        <dbReference type="Google" id="ProtNLM"/>
    </source>
</evidence>
<keyword evidence="6" id="KW-1185">Reference proteome</keyword>
<feature type="repeat" description="TPR" evidence="3">
    <location>
        <begin position="249"/>
        <end position="282"/>
    </location>
</feature>
<dbReference type="SMART" id="SM00028">
    <property type="entry name" value="TPR"/>
    <property type="match status" value="6"/>
</dbReference>
<dbReference type="GO" id="GO:0006620">
    <property type="term" value="P:post-translational protein targeting to endoplasmic reticulum membrane"/>
    <property type="evidence" value="ECO:0007669"/>
    <property type="project" value="TreeGrafter"/>
</dbReference>
<feature type="repeat" description="TPR" evidence="3">
    <location>
        <begin position="317"/>
        <end position="350"/>
    </location>
</feature>
<keyword evidence="2 3" id="KW-0802">TPR repeat</keyword>
<keyword evidence="4" id="KW-1133">Transmembrane helix</keyword>
<dbReference type="Gene3D" id="1.25.40.10">
    <property type="entry name" value="Tetratricopeptide repeat domain"/>
    <property type="match status" value="2"/>
</dbReference>
<dbReference type="GO" id="GO:0060090">
    <property type="term" value="F:molecular adaptor activity"/>
    <property type="evidence" value="ECO:0007669"/>
    <property type="project" value="TreeGrafter"/>
</dbReference>
<dbReference type="SUPFAM" id="SSF48452">
    <property type="entry name" value="TPR-like"/>
    <property type="match status" value="1"/>
</dbReference>
<keyword evidence="1" id="KW-0677">Repeat</keyword>
<keyword evidence="4" id="KW-0812">Transmembrane</keyword>
<dbReference type="Pfam" id="PF13424">
    <property type="entry name" value="TPR_12"/>
    <property type="match status" value="1"/>
</dbReference>
<dbReference type="PROSITE" id="PS50293">
    <property type="entry name" value="TPR_REGION"/>
    <property type="match status" value="1"/>
</dbReference>